<dbReference type="GO" id="GO:0009791">
    <property type="term" value="P:post-embryonic development"/>
    <property type="evidence" value="ECO:0007669"/>
    <property type="project" value="TreeGrafter"/>
</dbReference>
<comment type="similarity">
    <text evidence="2">Belongs to the UPF0456 family.</text>
</comment>
<dbReference type="InterPro" id="IPR026317">
    <property type="entry name" value="P_C10"/>
</dbReference>
<sequence length="114" mass="12816">MGDSTQMNLETAKSALQDILEALDEPENAQKLTEAKTNAGNDMLKMMQYVFPMVVQIEMEVIKKYGFSDNRDGIIQFTQHVVTMEREDSGIAELHKRIRAHFLPPVTIASDATS</sequence>
<protein>
    <recommendedName>
        <fullName evidence="3">Protein C10</fullName>
    </recommendedName>
</protein>
<proteinExistence type="inferred from homology"/>
<accession>A0A1B6FVU1</accession>
<evidence type="ECO:0000313" key="5">
    <source>
        <dbReference type="EMBL" id="JAS54317.1"/>
    </source>
</evidence>
<reference evidence="5" key="1">
    <citation type="submission" date="2015-11" db="EMBL/GenBank/DDBJ databases">
        <title>De novo transcriptome assembly of four potential Pierce s Disease insect vectors from Arizona vineyards.</title>
        <authorList>
            <person name="Tassone E.E."/>
        </authorList>
    </citation>
    <scope>NUCLEOTIDE SEQUENCE</scope>
</reference>
<organism evidence="5">
    <name type="scientific">Cuerna arida</name>
    <dbReference type="NCBI Taxonomy" id="1464854"/>
    <lineage>
        <taxon>Eukaryota</taxon>
        <taxon>Metazoa</taxon>
        <taxon>Ecdysozoa</taxon>
        <taxon>Arthropoda</taxon>
        <taxon>Hexapoda</taxon>
        <taxon>Insecta</taxon>
        <taxon>Pterygota</taxon>
        <taxon>Neoptera</taxon>
        <taxon>Paraneoptera</taxon>
        <taxon>Hemiptera</taxon>
        <taxon>Auchenorrhyncha</taxon>
        <taxon>Membracoidea</taxon>
        <taxon>Cicadellidae</taxon>
        <taxon>Cicadellinae</taxon>
        <taxon>Proconiini</taxon>
        <taxon>Cuerna</taxon>
    </lineage>
</organism>
<comment type="subcellular location">
    <subcellularLocation>
        <location evidence="1">Cytoplasm</location>
    </subcellularLocation>
</comment>
<gene>
    <name evidence="5" type="ORF">g.13695</name>
</gene>
<evidence type="ECO:0000256" key="4">
    <source>
        <dbReference type="ARBA" id="ARBA00022490"/>
    </source>
</evidence>
<evidence type="ECO:0000256" key="3">
    <source>
        <dbReference type="ARBA" id="ARBA00020502"/>
    </source>
</evidence>
<dbReference type="PANTHER" id="PTHR13463">
    <property type="entry name" value="PROTEIN C10"/>
    <property type="match status" value="1"/>
</dbReference>
<dbReference type="PANTHER" id="PTHR13463:SF3">
    <property type="entry name" value="PROTEIN C10"/>
    <property type="match status" value="1"/>
</dbReference>
<dbReference type="GO" id="GO:0005737">
    <property type="term" value="C:cytoplasm"/>
    <property type="evidence" value="ECO:0007669"/>
    <property type="project" value="UniProtKB-SubCell"/>
</dbReference>
<dbReference type="EMBL" id="GECZ01015452">
    <property type="protein sequence ID" value="JAS54317.1"/>
    <property type="molecule type" value="Transcribed_RNA"/>
</dbReference>
<evidence type="ECO:0000256" key="2">
    <source>
        <dbReference type="ARBA" id="ARBA00007083"/>
    </source>
</evidence>
<name>A0A1B6FVU1_9HEMI</name>
<evidence type="ECO:0000256" key="1">
    <source>
        <dbReference type="ARBA" id="ARBA00004496"/>
    </source>
</evidence>
<dbReference type="AlphaFoldDB" id="A0A1B6FVU1"/>
<dbReference type="Pfam" id="PF14974">
    <property type="entry name" value="P_C10"/>
    <property type="match status" value="1"/>
</dbReference>
<keyword evidence="4" id="KW-0963">Cytoplasm</keyword>